<dbReference type="PROSITE" id="PS50925">
    <property type="entry name" value="BLUF"/>
    <property type="match status" value="1"/>
</dbReference>
<proteinExistence type="predicted"/>
<evidence type="ECO:0000259" key="1">
    <source>
        <dbReference type="PROSITE" id="PS50925"/>
    </source>
</evidence>
<feature type="domain" description="BLUF" evidence="1">
    <location>
        <begin position="1"/>
        <end position="92"/>
    </location>
</feature>
<dbReference type="KEGG" id="aue:C5O00_08680"/>
<dbReference type="GO" id="GO:0071949">
    <property type="term" value="F:FAD binding"/>
    <property type="evidence" value="ECO:0007669"/>
    <property type="project" value="InterPro"/>
</dbReference>
<dbReference type="AlphaFoldDB" id="A0A2S0HXA3"/>
<dbReference type="Proteomes" id="UP000238442">
    <property type="component" value="Chromosome"/>
</dbReference>
<dbReference type="SMART" id="SM01034">
    <property type="entry name" value="BLUF"/>
    <property type="match status" value="1"/>
</dbReference>
<evidence type="ECO:0000313" key="3">
    <source>
        <dbReference type="Proteomes" id="UP000238442"/>
    </source>
</evidence>
<dbReference type="RefSeq" id="WP_105216486.1">
    <property type="nucleotide sequence ID" value="NZ_CP027062.1"/>
</dbReference>
<dbReference type="Gene3D" id="3.30.70.100">
    <property type="match status" value="1"/>
</dbReference>
<sequence length="130" mass="14848">MHTICYVSSARSNITQDELTHLFDFTVENNTLMNITGILLYESGKFLQVLEGEESLLKKLFAKIEVDSRHSNIFVILNKKSMYNIFADYASGFSIVKTKEELASIESYLDQIEDAPNVKYIKGILEPFLL</sequence>
<dbReference type="InterPro" id="IPR007024">
    <property type="entry name" value="BLUF_domain"/>
</dbReference>
<dbReference type="GO" id="GO:0009882">
    <property type="term" value="F:blue light photoreceptor activity"/>
    <property type="evidence" value="ECO:0007669"/>
    <property type="project" value="InterPro"/>
</dbReference>
<keyword evidence="3" id="KW-1185">Reference proteome</keyword>
<dbReference type="SUPFAM" id="SSF54975">
    <property type="entry name" value="Acylphosphatase/BLUF domain-like"/>
    <property type="match status" value="1"/>
</dbReference>
<dbReference type="OrthoDB" id="1122028at2"/>
<evidence type="ECO:0000313" key="2">
    <source>
        <dbReference type="EMBL" id="AVI51245.1"/>
    </source>
</evidence>
<organism evidence="2 3">
    <name type="scientific">Pukyongia salina</name>
    <dbReference type="NCBI Taxonomy" id="2094025"/>
    <lineage>
        <taxon>Bacteria</taxon>
        <taxon>Pseudomonadati</taxon>
        <taxon>Bacteroidota</taxon>
        <taxon>Flavobacteriia</taxon>
        <taxon>Flavobacteriales</taxon>
        <taxon>Flavobacteriaceae</taxon>
        <taxon>Pukyongia</taxon>
    </lineage>
</organism>
<name>A0A2S0HXA3_9FLAO</name>
<dbReference type="Pfam" id="PF04940">
    <property type="entry name" value="BLUF"/>
    <property type="match status" value="1"/>
</dbReference>
<reference evidence="2 3" key="1">
    <citation type="submission" date="2018-02" db="EMBL/GenBank/DDBJ databases">
        <title>Genomic analysis of the strain RR4-38 isolated from a seawater recirculating aquaculture system.</title>
        <authorList>
            <person name="Kim Y.-S."/>
            <person name="Jang Y.H."/>
            <person name="Kim K.-H."/>
        </authorList>
    </citation>
    <scope>NUCLEOTIDE SEQUENCE [LARGE SCALE GENOMIC DNA]</scope>
    <source>
        <strain evidence="2 3">RR4-38</strain>
    </source>
</reference>
<protein>
    <submittedName>
        <fullName evidence="2">Blue light sensor protein</fullName>
    </submittedName>
</protein>
<dbReference type="InterPro" id="IPR036046">
    <property type="entry name" value="Acylphosphatase-like_dom_sf"/>
</dbReference>
<accession>A0A2S0HXA3</accession>
<dbReference type="EMBL" id="CP027062">
    <property type="protein sequence ID" value="AVI51245.1"/>
    <property type="molecule type" value="Genomic_DNA"/>
</dbReference>
<gene>
    <name evidence="2" type="ORF">C5O00_08680</name>
</gene>